<dbReference type="OrthoDB" id="1453093at2"/>
<dbReference type="EMBL" id="QOVK01000009">
    <property type="protein sequence ID" value="RXG20999.1"/>
    <property type="molecule type" value="Genomic_DNA"/>
</dbReference>
<organism evidence="2 3">
    <name type="scientific">Leeuwenhoekiella polynyae</name>
    <dbReference type="NCBI Taxonomy" id="1550906"/>
    <lineage>
        <taxon>Bacteria</taxon>
        <taxon>Pseudomonadati</taxon>
        <taxon>Bacteroidota</taxon>
        <taxon>Flavobacteriia</taxon>
        <taxon>Flavobacteriales</taxon>
        <taxon>Flavobacteriaceae</taxon>
        <taxon>Leeuwenhoekiella</taxon>
    </lineage>
</organism>
<gene>
    <name evidence="2" type="ORF">DSM02_2370</name>
</gene>
<reference evidence="2 3" key="1">
    <citation type="submission" date="2018-07" db="EMBL/GenBank/DDBJ databases">
        <title>Leeuwenhoekiella genomics.</title>
        <authorList>
            <person name="Tahon G."/>
            <person name="Willems A."/>
        </authorList>
    </citation>
    <scope>NUCLEOTIDE SEQUENCE [LARGE SCALE GENOMIC DNA]</scope>
    <source>
        <strain evidence="2 3">LMG 29608</strain>
    </source>
</reference>
<dbReference type="Proteomes" id="UP000289859">
    <property type="component" value="Unassembled WGS sequence"/>
</dbReference>
<sequence length="89" mass="9459">MKTHVLKLGLPVMAMAFGVLSAFGTAPKADTSAALVQGYVDTALCQESRQCSTINNGPICTDLTTGHQVFGKVNPEDPTCEVVLYEPMQ</sequence>
<protein>
    <submittedName>
        <fullName evidence="2">Uncharacterized protein</fullName>
    </submittedName>
</protein>
<proteinExistence type="predicted"/>
<comment type="caution">
    <text evidence="2">The sequence shown here is derived from an EMBL/GenBank/DDBJ whole genome shotgun (WGS) entry which is preliminary data.</text>
</comment>
<accession>A0A4Q0P5T5</accession>
<evidence type="ECO:0000313" key="2">
    <source>
        <dbReference type="EMBL" id="RXG20999.1"/>
    </source>
</evidence>
<dbReference type="AlphaFoldDB" id="A0A4Q0P5T5"/>
<keyword evidence="1" id="KW-0732">Signal</keyword>
<evidence type="ECO:0000256" key="1">
    <source>
        <dbReference type="SAM" id="SignalP"/>
    </source>
</evidence>
<evidence type="ECO:0000313" key="3">
    <source>
        <dbReference type="Proteomes" id="UP000289859"/>
    </source>
</evidence>
<feature type="signal peptide" evidence="1">
    <location>
        <begin position="1"/>
        <end position="21"/>
    </location>
</feature>
<feature type="chain" id="PRO_5020712012" evidence="1">
    <location>
        <begin position="22"/>
        <end position="89"/>
    </location>
</feature>
<dbReference type="RefSeq" id="WP_128765787.1">
    <property type="nucleotide sequence ID" value="NZ_JBHUOO010000007.1"/>
</dbReference>
<name>A0A4Q0P5T5_9FLAO</name>
<keyword evidence="3" id="KW-1185">Reference proteome</keyword>